<evidence type="ECO:0000256" key="2">
    <source>
        <dbReference type="ARBA" id="ARBA00022670"/>
    </source>
</evidence>
<dbReference type="GO" id="GO:0016020">
    <property type="term" value="C:membrane"/>
    <property type="evidence" value="ECO:0007669"/>
    <property type="project" value="TreeGrafter"/>
</dbReference>
<dbReference type="GeneID" id="62641487"/>
<keyword evidence="12" id="KW-1185">Reference proteome</keyword>
<evidence type="ECO:0000313" key="9">
    <source>
        <dbReference type="EMBL" id="MBM2411945.1"/>
    </source>
</evidence>
<feature type="region of interest" description="Disordered" evidence="7">
    <location>
        <begin position="419"/>
        <end position="445"/>
    </location>
</feature>
<evidence type="ECO:0000313" key="12">
    <source>
        <dbReference type="Proteomes" id="UP000809440"/>
    </source>
</evidence>
<protein>
    <submittedName>
        <fullName evidence="9">M48 family metalloprotease</fullName>
    </submittedName>
</protein>
<dbReference type="Gene3D" id="1.25.40.10">
    <property type="entry name" value="Tetratricopeptide repeat domain"/>
    <property type="match status" value="1"/>
</dbReference>
<dbReference type="GO" id="GO:0004222">
    <property type="term" value="F:metalloendopeptidase activity"/>
    <property type="evidence" value="ECO:0007669"/>
    <property type="project" value="InterPro"/>
</dbReference>
<dbReference type="InterPro" id="IPR011990">
    <property type="entry name" value="TPR-like_helical_dom_sf"/>
</dbReference>
<dbReference type="InterPro" id="IPR051156">
    <property type="entry name" value="Mito/Outer_Membr_Metalloprot"/>
</dbReference>
<evidence type="ECO:0000256" key="7">
    <source>
        <dbReference type="SAM" id="MobiDB-lite"/>
    </source>
</evidence>
<dbReference type="Gene3D" id="3.30.2010.10">
    <property type="entry name" value="Metalloproteases ('zincins'), catalytic domain"/>
    <property type="match status" value="1"/>
</dbReference>
<evidence type="ECO:0000256" key="3">
    <source>
        <dbReference type="ARBA" id="ARBA00022723"/>
    </source>
</evidence>
<evidence type="ECO:0000313" key="10">
    <source>
        <dbReference type="EMBL" id="MBM2416613.1"/>
    </source>
</evidence>
<dbReference type="AlphaFoldDB" id="A0A9Q2RZ79"/>
<accession>A0A9Q2RZ79</accession>
<dbReference type="Pfam" id="PF14559">
    <property type="entry name" value="TPR_19"/>
    <property type="match status" value="1"/>
</dbReference>
<keyword evidence="6 9" id="KW-0482">Metalloprotease</keyword>
<evidence type="ECO:0000259" key="8">
    <source>
        <dbReference type="Pfam" id="PF01435"/>
    </source>
</evidence>
<dbReference type="GO" id="GO:0051603">
    <property type="term" value="P:proteolysis involved in protein catabolic process"/>
    <property type="evidence" value="ECO:0007669"/>
    <property type="project" value="TreeGrafter"/>
</dbReference>
<evidence type="ECO:0000256" key="5">
    <source>
        <dbReference type="ARBA" id="ARBA00022833"/>
    </source>
</evidence>
<keyword evidence="5" id="KW-0862">Zinc</keyword>
<dbReference type="EMBL" id="JAFBXF010000003">
    <property type="protein sequence ID" value="MBM2416613.1"/>
    <property type="molecule type" value="Genomic_DNA"/>
</dbReference>
<evidence type="ECO:0000313" key="11">
    <source>
        <dbReference type="Proteomes" id="UP000755667"/>
    </source>
</evidence>
<dbReference type="CDD" id="cd07324">
    <property type="entry name" value="M48C_Oma1-like"/>
    <property type="match status" value="1"/>
</dbReference>
<keyword evidence="3" id="KW-0479">Metal-binding</keyword>
<feature type="domain" description="Peptidase M48" evidence="8">
    <location>
        <begin position="42"/>
        <end position="226"/>
    </location>
</feature>
<proteinExistence type="predicted"/>
<dbReference type="SUPFAM" id="SSF48452">
    <property type="entry name" value="TPR-like"/>
    <property type="match status" value="1"/>
</dbReference>
<dbReference type="InterPro" id="IPR001915">
    <property type="entry name" value="Peptidase_M48"/>
</dbReference>
<dbReference type="Proteomes" id="UP000755667">
    <property type="component" value="Unassembled WGS sequence"/>
</dbReference>
<name>A0A9Q2RZ79_9RHOB</name>
<dbReference type="GO" id="GO:0046872">
    <property type="term" value="F:metal ion binding"/>
    <property type="evidence" value="ECO:0007669"/>
    <property type="project" value="UniProtKB-KW"/>
</dbReference>
<gene>
    <name evidence="9" type="ORF">JQX41_06510</name>
    <name evidence="10" type="ORF">JQX48_06515</name>
</gene>
<dbReference type="OrthoDB" id="9814887at2"/>
<evidence type="ECO:0000256" key="6">
    <source>
        <dbReference type="ARBA" id="ARBA00023049"/>
    </source>
</evidence>
<organism evidence="9 11">
    <name type="scientific">Marivita cryptomonadis</name>
    <dbReference type="NCBI Taxonomy" id="505252"/>
    <lineage>
        <taxon>Bacteria</taxon>
        <taxon>Pseudomonadati</taxon>
        <taxon>Pseudomonadota</taxon>
        <taxon>Alphaproteobacteria</taxon>
        <taxon>Rhodobacterales</taxon>
        <taxon>Roseobacteraceae</taxon>
        <taxon>Marivita</taxon>
    </lineage>
</organism>
<sequence>MYHTALHFLRVTGLVLCLTALIGASSARAVTLLRDADIEYALKQLGAPVLRAAGLSPSQIRILVIDDSTLNAFIVDTQHIFIHSGLLTKLETAAQVQAVIAHEAAHISNGHIARRLGNMRTARTAAGLGMVLAAAAAAAGNGQAAVGLGLGVQSSAMRNFLAHTRAEESSADISSIRYLVRAGIDPQGAIEVQDLFRGQEALAETRQDPYMRSHPLSRDRLRALKGLVAGASAQTEPDPAADYWFARAKGKLTAFTRAPSWTLRRADSSGSADIAQMRKAVAYHRQSDLGRALSNIDAAISARPNDPFLRELKGQILLESRRASDAVKVYSAAARLAPREPLILGGLGRAQLAAGNAQDALKTLEAARGRDFSDTRILRDLATAYAKTGQNAMASLVTAERYAVQGRFKDAAIHAKRAEGALPRGSGPWQRAQDVLSAAQRAAQR</sequence>
<dbReference type="EMBL" id="JAFBXE010000003">
    <property type="protein sequence ID" value="MBM2411945.1"/>
    <property type="molecule type" value="Genomic_DNA"/>
</dbReference>
<keyword evidence="4" id="KW-0378">Hydrolase</keyword>
<evidence type="ECO:0000256" key="1">
    <source>
        <dbReference type="ARBA" id="ARBA00001947"/>
    </source>
</evidence>
<dbReference type="PANTHER" id="PTHR22726:SF1">
    <property type="entry name" value="METALLOENDOPEPTIDASE OMA1, MITOCHONDRIAL"/>
    <property type="match status" value="1"/>
</dbReference>
<dbReference type="RefSeq" id="WP_085630138.1">
    <property type="nucleotide sequence ID" value="NZ_JAFBWU010000003.1"/>
</dbReference>
<dbReference type="Proteomes" id="UP000809440">
    <property type="component" value="Unassembled WGS sequence"/>
</dbReference>
<comment type="caution">
    <text evidence="9">The sequence shown here is derived from an EMBL/GenBank/DDBJ whole genome shotgun (WGS) entry which is preliminary data.</text>
</comment>
<evidence type="ECO:0000256" key="4">
    <source>
        <dbReference type="ARBA" id="ARBA00022801"/>
    </source>
</evidence>
<keyword evidence="2" id="KW-0645">Protease</keyword>
<comment type="cofactor">
    <cofactor evidence="1">
        <name>Zn(2+)</name>
        <dbReference type="ChEBI" id="CHEBI:29105"/>
    </cofactor>
</comment>
<reference evidence="9 12" key="1">
    <citation type="submission" date="2021-01" db="EMBL/GenBank/DDBJ databases">
        <title>Diatom-associated Roseobacters Show Island Model of Population Structure.</title>
        <authorList>
            <person name="Qu L."/>
            <person name="Feng X."/>
            <person name="Chen Y."/>
            <person name="Li L."/>
            <person name="Wang X."/>
            <person name="Hu Z."/>
            <person name="Wang H."/>
            <person name="Luo H."/>
        </authorList>
    </citation>
    <scope>NUCLEOTIDE SEQUENCE</scope>
    <source>
        <strain evidence="10 12">CC28-63</strain>
        <strain evidence="9">CC28-69</strain>
    </source>
</reference>
<dbReference type="PANTHER" id="PTHR22726">
    <property type="entry name" value="METALLOENDOPEPTIDASE OMA1"/>
    <property type="match status" value="1"/>
</dbReference>
<dbReference type="Pfam" id="PF01435">
    <property type="entry name" value="Peptidase_M48"/>
    <property type="match status" value="1"/>
</dbReference>